<keyword evidence="3" id="KW-1185">Reference proteome</keyword>
<gene>
    <name evidence="2" type="ORF">MCHLO_16567</name>
</gene>
<evidence type="ECO:0000256" key="1">
    <source>
        <dbReference type="SAM" id="MobiDB-lite"/>
    </source>
</evidence>
<sequence>MDLDRRLCMGTASIVPPGRGSWPRPGVHLSLHKGWVRGQDRLRCLTAKSVVVSAPRNSMPALTTTRIVVSSNGENYFVVEVTGARSGASIRERMFSKLAIPDDRQVNFSVYQSEVGHFGMGGALTDSRLFDLCNEYGDSSGSLKFFVSTAPDRPPSEPRYSYTYSPPPYFQSRAPQAVYNGSRPPAPPQAAVGPSGYRL</sequence>
<dbReference type="Proteomes" id="UP000815677">
    <property type="component" value="Unassembled WGS sequence"/>
</dbReference>
<proteinExistence type="predicted"/>
<reference evidence="2" key="1">
    <citation type="submission" date="2014-09" db="EMBL/GenBank/DDBJ databases">
        <title>Genome sequence of the luminous mushroom Mycena chlorophos for searching fungal bioluminescence genes.</title>
        <authorList>
            <person name="Tanaka Y."/>
            <person name="Kasuga D."/>
            <person name="Oba Y."/>
            <person name="Hase S."/>
            <person name="Sato K."/>
            <person name="Oba Y."/>
            <person name="Sakakibara Y."/>
        </authorList>
    </citation>
    <scope>NUCLEOTIDE SEQUENCE</scope>
</reference>
<protein>
    <submittedName>
        <fullName evidence="2">Uncharacterized protein</fullName>
    </submittedName>
</protein>
<dbReference type="EMBL" id="DF849943">
    <property type="protein sequence ID" value="GAT60431.1"/>
    <property type="molecule type" value="Genomic_DNA"/>
</dbReference>
<evidence type="ECO:0000313" key="3">
    <source>
        <dbReference type="Proteomes" id="UP000815677"/>
    </source>
</evidence>
<feature type="region of interest" description="Disordered" evidence="1">
    <location>
        <begin position="173"/>
        <end position="199"/>
    </location>
</feature>
<name>A0ABQ0ME33_MYCCL</name>
<organism evidence="2 3">
    <name type="scientific">Mycena chlorophos</name>
    <name type="common">Agaric fungus</name>
    <name type="synonym">Agaricus chlorophos</name>
    <dbReference type="NCBI Taxonomy" id="658473"/>
    <lineage>
        <taxon>Eukaryota</taxon>
        <taxon>Fungi</taxon>
        <taxon>Dikarya</taxon>
        <taxon>Basidiomycota</taxon>
        <taxon>Agaricomycotina</taxon>
        <taxon>Agaricomycetes</taxon>
        <taxon>Agaricomycetidae</taxon>
        <taxon>Agaricales</taxon>
        <taxon>Marasmiineae</taxon>
        <taxon>Mycenaceae</taxon>
        <taxon>Mycena</taxon>
    </lineage>
</organism>
<accession>A0ABQ0ME33</accession>
<evidence type="ECO:0000313" key="2">
    <source>
        <dbReference type="EMBL" id="GAT60431.1"/>
    </source>
</evidence>